<evidence type="ECO:0000313" key="2">
    <source>
        <dbReference type="EMBL" id="KMZ55938.1"/>
    </source>
</evidence>
<reference evidence="3" key="1">
    <citation type="journal article" date="2016" name="Nature">
        <title>The genome of the seagrass Zostera marina reveals angiosperm adaptation to the sea.</title>
        <authorList>
            <person name="Olsen J.L."/>
            <person name="Rouze P."/>
            <person name="Verhelst B."/>
            <person name="Lin Y.-C."/>
            <person name="Bayer T."/>
            <person name="Collen J."/>
            <person name="Dattolo E."/>
            <person name="De Paoli E."/>
            <person name="Dittami S."/>
            <person name="Maumus F."/>
            <person name="Michel G."/>
            <person name="Kersting A."/>
            <person name="Lauritano C."/>
            <person name="Lohaus R."/>
            <person name="Toepel M."/>
            <person name="Tonon T."/>
            <person name="Vanneste K."/>
            <person name="Amirebrahimi M."/>
            <person name="Brakel J."/>
            <person name="Bostroem C."/>
            <person name="Chovatia M."/>
            <person name="Grimwood J."/>
            <person name="Jenkins J.W."/>
            <person name="Jueterbock A."/>
            <person name="Mraz A."/>
            <person name="Stam W.T."/>
            <person name="Tice H."/>
            <person name="Bornberg-Bauer E."/>
            <person name="Green P.J."/>
            <person name="Pearson G.A."/>
            <person name="Procaccini G."/>
            <person name="Duarte C.M."/>
            <person name="Schmutz J."/>
            <person name="Reusch T.B.H."/>
            <person name="Van de Peer Y."/>
        </authorList>
    </citation>
    <scope>NUCLEOTIDE SEQUENCE [LARGE SCALE GENOMIC DNA]</scope>
    <source>
        <strain evidence="3">cv. Finnish</strain>
    </source>
</reference>
<keyword evidence="3" id="KW-1185">Reference proteome</keyword>
<feature type="compositionally biased region" description="Basic residues" evidence="1">
    <location>
        <begin position="255"/>
        <end position="265"/>
    </location>
</feature>
<accession>A0A0K9NH32</accession>
<dbReference type="Proteomes" id="UP000036987">
    <property type="component" value="Unassembled WGS sequence"/>
</dbReference>
<feature type="region of interest" description="Disordered" evidence="1">
    <location>
        <begin position="322"/>
        <end position="356"/>
    </location>
</feature>
<protein>
    <submittedName>
        <fullName evidence="2">Uncharacterized protein</fullName>
    </submittedName>
</protein>
<feature type="region of interest" description="Disordered" evidence="1">
    <location>
        <begin position="247"/>
        <end position="277"/>
    </location>
</feature>
<evidence type="ECO:0000256" key="1">
    <source>
        <dbReference type="SAM" id="MobiDB-lite"/>
    </source>
</evidence>
<dbReference type="OrthoDB" id="1930341at2759"/>
<name>A0A0K9NH32_ZOSMR</name>
<proteinExistence type="predicted"/>
<comment type="caution">
    <text evidence="2">The sequence shown here is derived from an EMBL/GenBank/DDBJ whole genome shotgun (WGS) entry which is preliminary data.</text>
</comment>
<feature type="compositionally biased region" description="Basic and acidic residues" evidence="1">
    <location>
        <begin position="266"/>
        <end position="277"/>
    </location>
</feature>
<gene>
    <name evidence="2" type="ORF">ZOSMA_9G00380</name>
</gene>
<dbReference type="PANTHER" id="PTHR33924:SF5">
    <property type="entry name" value="CATION-TRANSPORTING ATPASE"/>
    <property type="match status" value="1"/>
</dbReference>
<organism evidence="2 3">
    <name type="scientific">Zostera marina</name>
    <name type="common">Eelgrass</name>
    <dbReference type="NCBI Taxonomy" id="29655"/>
    <lineage>
        <taxon>Eukaryota</taxon>
        <taxon>Viridiplantae</taxon>
        <taxon>Streptophyta</taxon>
        <taxon>Embryophyta</taxon>
        <taxon>Tracheophyta</taxon>
        <taxon>Spermatophyta</taxon>
        <taxon>Magnoliopsida</taxon>
        <taxon>Liliopsida</taxon>
        <taxon>Zosteraceae</taxon>
        <taxon>Zostera</taxon>
    </lineage>
</organism>
<feature type="compositionally biased region" description="Basic and acidic residues" evidence="1">
    <location>
        <begin position="331"/>
        <end position="351"/>
    </location>
</feature>
<dbReference type="PANTHER" id="PTHR33924">
    <property type="entry name" value="CATION-TRANSPORTING ATPASE"/>
    <property type="match status" value="1"/>
</dbReference>
<dbReference type="AlphaFoldDB" id="A0A0K9NH32"/>
<dbReference type="EMBL" id="LFYR01002228">
    <property type="protein sequence ID" value="KMZ55938.1"/>
    <property type="molecule type" value="Genomic_DNA"/>
</dbReference>
<evidence type="ECO:0000313" key="3">
    <source>
        <dbReference type="Proteomes" id="UP000036987"/>
    </source>
</evidence>
<sequence length="583" mass="64475">MNRQAGPLVDVLKVKKMVSEKRNCSDVADGDNLHDGCGVVIRTKRARIEDLNSVFRSDSGNIDCHSENAKEKESLVKLELGRVVGASHIKHSKEALIHSNYGLVEASMQQYQPYGSLQTGKAISIFCDRSQSVINRCSVIPKDLASPHADGSKILRKNSDVDISSLSAKLNGGQNSKQFTSPFLGIDLNAANESNIEDFNPFYHFKKLDRVDLTDASSECASTTGSSKENMSLKMWNEMKQNGFLSLPYGGIPLPKKRGRQSKKRKENELKKKEEHANRFSKVVAPSGLLSGLNPGIINHVRNSKQVRSIIAAMVTSESFARQKNVQTSRESNDIKTDLESTHNSTDHRDSQSSYIPDLGFSKEDNVSLYCQSYEGVEHSLKLSAGTLASETVDQTSNGEILGNKETLSTLSTKGANVAVQWLDLLRQDIKGRLAALRRSRKRVLSTIQTELPYLFSKEHHNADLESITTTNTEQFSDVDANSGLHMSRWKVIFNKMDKELSDEGKHLETWLGQVTEMLGQCDRGLKSMISLETKPFNSSSDNPSLKKVGSFERESAVRAAAASIYSTCTMVHGISKENSSCF</sequence>